<name>A0A365TIF5_9GAMM</name>
<evidence type="ECO:0000256" key="1">
    <source>
        <dbReference type="SAM" id="MobiDB-lite"/>
    </source>
</evidence>
<comment type="caution">
    <text evidence="3">The sequence shown here is derived from an EMBL/GenBank/DDBJ whole genome shotgun (WGS) entry which is preliminary data.</text>
</comment>
<dbReference type="Proteomes" id="UP000252204">
    <property type="component" value="Unassembled WGS sequence"/>
</dbReference>
<reference evidence="4" key="1">
    <citation type="submission" date="2018-06" db="EMBL/GenBank/DDBJ databases">
        <title>Whole genome sequencing of four bacterial strains from South Shetland trench revealing bio-synthetic gene clusters.</title>
        <authorList>
            <person name="Abdel-Mageed W.M."/>
            <person name="Lehri B."/>
            <person name="Jarmusch S."/>
            <person name="Miranda K."/>
            <person name="Goodfellow M."/>
            <person name="Jaspars M."/>
            <person name="Karlyshev A.V."/>
        </authorList>
    </citation>
    <scope>NUCLEOTIDE SEQUENCE [LARGE SCALE GENOMIC DNA]</scope>
    <source>
        <strain evidence="4">SST4</strain>
    </source>
</reference>
<keyword evidence="4" id="KW-1185">Reference proteome</keyword>
<feature type="region of interest" description="Disordered" evidence="1">
    <location>
        <begin position="26"/>
        <end position="48"/>
    </location>
</feature>
<dbReference type="RefSeq" id="WP_113271210.1">
    <property type="nucleotide sequence ID" value="NZ_QNTU01000021.1"/>
</dbReference>
<keyword evidence="2" id="KW-0732">Signal</keyword>
<feature type="compositionally biased region" description="Basic and acidic residues" evidence="1">
    <location>
        <begin position="30"/>
        <end position="40"/>
    </location>
</feature>
<evidence type="ECO:0000313" key="3">
    <source>
        <dbReference type="EMBL" id="RBI65232.1"/>
    </source>
</evidence>
<evidence type="ECO:0000256" key="2">
    <source>
        <dbReference type="SAM" id="SignalP"/>
    </source>
</evidence>
<dbReference type="Pfam" id="PF11604">
    <property type="entry name" value="CusF_Ec"/>
    <property type="match status" value="1"/>
</dbReference>
<dbReference type="OrthoDB" id="5771277at2"/>
<proteinExistence type="predicted"/>
<accession>A0A365TIF5</accession>
<dbReference type="InterPro" id="IPR021647">
    <property type="entry name" value="CusF_Ec"/>
</dbReference>
<sequence>MIPIRSLLAAATLAVAFLALPAAADTNHSQGHDDNGDHSQDAQAVQGEGTIKAIDSEQQQITLTHGPVEALGWPAMTMPFKVSERNLLEGVAVGEKIRSELGSNTEIIGIY</sequence>
<feature type="signal peptide" evidence="2">
    <location>
        <begin position="1"/>
        <end position="24"/>
    </location>
</feature>
<dbReference type="InterPro" id="IPR042230">
    <property type="entry name" value="CusF_sf"/>
</dbReference>
<gene>
    <name evidence="3" type="ORF">DQ400_18855</name>
</gene>
<organism evidence="3 4">
    <name type="scientific">Vreelandella sulfidaeris</name>
    <dbReference type="NCBI Taxonomy" id="115553"/>
    <lineage>
        <taxon>Bacteria</taxon>
        <taxon>Pseudomonadati</taxon>
        <taxon>Pseudomonadota</taxon>
        <taxon>Gammaproteobacteria</taxon>
        <taxon>Oceanospirillales</taxon>
        <taxon>Halomonadaceae</taxon>
        <taxon>Vreelandella</taxon>
    </lineage>
</organism>
<dbReference type="AlphaFoldDB" id="A0A365TIF5"/>
<evidence type="ECO:0000313" key="4">
    <source>
        <dbReference type="Proteomes" id="UP000252204"/>
    </source>
</evidence>
<dbReference type="Gene3D" id="2.40.50.320">
    <property type="entry name" value="Copper binding periplasmic protein CusF"/>
    <property type="match status" value="1"/>
</dbReference>
<dbReference type="EMBL" id="QNTU01000021">
    <property type="protein sequence ID" value="RBI65232.1"/>
    <property type="molecule type" value="Genomic_DNA"/>
</dbReference>
<feature type="chain" id="PRO_5016721376" evidence="2">
    <location>
        <begin position="25"/>
        <end position="111"/>
    </location>
</feature>
<protein>
    <submittedName>
        <fullName evidence="3">RND transporter</fullName>
    </submittedName>
</protein>